<comment type="caution">
    <text evidence="4">The sequence shown here is derived from an EMBL/GenBank/DDBJ whole genome shotgun (WGS) entry which is preliminary data.</text>
</comment>
<dbReference type="EC" id="3.6.1.1" evidence="3"/>
<dbReference type="SFLD" id="SFLDG01129">
    <property type="entry name" value="C1.5:_HAD__Beta-PGM__Phosphata"/>
    <property type="match status" value="1"/>
</dbReference>
<dbReference type="AlphaFoldDB" id="D7UWA0"/>
<comment type="catalytic activity">
    <reaction evidence="3">
        <text>diphosphate + H2O = 2 phosphate + H(+)</text>
        <dbReference type="Rhea" id="RHEA:24576"/>
        <dbReference type="ChEBI" id="CHEBI:15377"/>
        <dbReference type="ChEBI" id="CHEBI:15378"/>
        <dbReference type="ChEBI" id="CHEBI:33019"/>
        <dbReference type="ChEBI" id="CHEBI:43474"/>
        <dbReference type="EC" id="3.6.1.1"/>
    </reaction>
</comment>
<evidence type="ECO:0000313" key="5">
    <source>
        <dbReference type="Proteomes" id="UP000010119"/>
    </source>
</evidence>
<reference evidence="4" key="1">
    <citation type="submission" date="2010-06" db="EMBL/GenBank/DDBJ databases">
        <authorList>
            <person name="Muzny D."/>
            <person name="Qin X."/>
            <person name="Buhay C."/>
            <person name="Dugan-Rocha S."/>
            <person name="Ding Y."/>
            <person name="Chen G."/>
            <person name="Hawes A."/>
            <person name="Holder M."/>
            <person name="Jhangiani S."/>
            <person name="Johnson A."/>
            <person name="Khan Z."/>
            <person name="Li Z."/>
            <person name="Liu W."/>
            <person name="Liu X."/>
            <person name="Perez L."/>
            <person name="Shen H."/>
            <person name="Wang Q."/>
            <person name="Watt J."/>
            <person name="Xi L."/>
            <person name="Xin Y."/>
            <person name="Zhou J."/>
            <person name="Deng J."/>
            <person name="Jiang H."/>
            <person name="Liu Y."/>
            <person name="Qu J."/>
            <person name="Song X.-Z."/>
            <person name="Zhang L."/>
            <person name="Villasana D."/>
            <person name="Johnson A."/>
            <person name="Liu J."/>
            <person name="Liyanage D."/>
            <person name="Lorensuhewa L."/>
            <person name="Robinson T."/>
            <person name="Song A."/>
            <person name="Song B.-B."/>
            <person name="Dinh H."/>
            <person name="Thornton R."/>
            <person name="Coyle M."/>
            <person name="Francisco L."/>
            <person name="Jackson L."/>
            <person name="Javaid M."/>
            <person name="Korchina V."/>
            <person name="Kovar C."/>
            <person name="Mata R."/>
            <person name="Mathew T."/>
            <person name="Ngo R."/>
            <person name="Nguyen L."/>
            <person name="Nguyen N."/>
            <person name="Okwuonu G."/>
            <person name="Ongeri F."/>
            <person name="Pham C."/>
            <person name="Simmons D."/>
            <person name="Wilczek-Boney K."/>
            <person name="Hale W."/>
            <person name="Jakkamsetti A."/>
            <person name="Pham P."/>
            <person name="Ruth R."/>
            <person name="San Lucas F."/>
            <person name="Warren J."/>
            <person name="Zhang J."/>
            <person name="Zhao Z."/>
            <person name="Zhou C."/>
            <person name="Zhu D."/>
            <person name="Lee S."/>
            <person name="Bess C."/>
            <person name="Blankenburg K."/>
            <person name="Forbes L."/>
            <person name="Fu Q."/>
            <person name="Gubbala S."/>
            <person name="Hirani K."/>
            <person name="Jayaseelan J.C."/>
            <person name="Lara F."/>
            <person name="Munidasa M."/>
            <person name="Palculict T."/>
            <person name="Patil S."/>
            <person name="Pu L.-L."/>
            <person name="Saada N."/>
            <person name="Tang L."/>
            <person name="Weissenberger G."/>
            <person name="Zhu Y."/>
            <person name="Hemphill L."/>
            <person name="Shang Y."/>
            <person name="Youmans B."/>
            <person name="Ayvaz T."/>
            <person name="Ross M."/>
            <person name="Santibanez J."/>
            <person name="Aqrawi P."/>
            <person name="Gross S."/>
            <person name="Joshi V."/>
            <person name="Fowler G."/>
            <person name="Nazareth L."/>
            <person name="Reid J."/>
            <person name="Worley K."/>
            <person name="Petrosino J."/>
            <person name="Highlander S."/>
            <person name="Gibbs R."/>
        </authorList>
    </citation>
    <scope>NUCLEOTIDE SEQUENCE [LARGE SCALE GENOMIC DNA]</scope>
    <source>
        <strain evidence="4">DSM 20601</strain>
    </source>
</reference>
<dbReference type="SFLD" id="SFLDG01135">
    <property type="entry name" value="C1.5.6:_HAD__Beta-PGM__Phospha"/>
    <property type="match status" value="1"/>
</dbReference>
<dbReference type="SFLD" id="SFLDS00003">
    <property type="entry name" value="Haloacid_Dehalogenase"/>
    <property type="match status" value="1"/>
</dbReference>
<comment type="cofactor">
    <cofactor evidence="3">
        <name>Mg(2+)</name>
        <dbReference type="ChEBI" id="CHEBI:18420"/>
    </cofactor>
</comment>
<dbReference type="Gene3D" id="1.10.150.240">
    <property type="entry name" value="Putative phosphatase, domain 2"/>
    <property type="match status" value="1"/>
</dbReference>
<dbReference type="InterPro" id="IPR023214">
    <property type="entry name" value="HAD_sf"/>
</dbReference>
<dbReference type="FunFam" id="3.40.50.1000:FF:000022">
    <property type="entry name" value="Phosphoglycolate phosphatase"/>
    <property type="match status" value="1"/>
</dbReference>
<comment type="similarity">
    <text evidence="3">Belongs to the HAD-like hydrolase superfamily. PpaX family.</text>
</comment>
<dbReference type="InterPro" id="IPR036412">
    <property type="entry name" value="HAD-like_sf"/>
</dbReference>
<dbReference type="GO" id="GO:0008967">
    <property type="term" value="F:phosphoglycolate phosphatase activity"/>
    <property type="evidence" value="ECO:0007669"/>
    <property type="project" value="TreeGrafter"/>
</dbReference>
<evidence type="ECO:0000256" key="1">
    <source>
        <dbReference type="ARBA" id="ARBA00022801"/>
    </source>
</evidence>
<keyword evidence="2 3" id="KW-0460">Magnesium</keyword>
<comment type="function">
    <text evidence="3">Hydrolyzes pyrophosphate formed during P-Ser-HPr dephosphorylation by HPrK/P. Might play a role in controlling the intracellular pyrophosphate pool.</text>
</comment>
<dbReference type="PRINTS" id="PR00413">
    <property type="entry name" value="HADHALOGNASE"/>
</dbReference>
<dbReference type="CDD" id="cd02616">
    <property type="entry name" value="HAD_PPase"/>
    <property type="match status" value="1"/>
</dbReference>
<accession>D7UWA0</accession>
<dbReference type="PANTHER" id="PTHR43434:SF26">
    <property type="entry name" value="PYROPHOSPHATASE PPAX"/>
    <property type="match status" value="1"/>
</dbReference>
<dbReference type="GO" id="GO:0000287">
    <property type="term" value="F:magnesium ion binding"/>
    <property type="evidence" value="ECO:0007669"/>
    <property type="project" value="UniProtKB-UniRule"/>
</dbReference>
<dbReference type="PANTHER" id="PTHR43434">
    <property type="entry name" value="PHOSPHOGLYCOLATE PHOSPHATASE"/>
    <property type="match status" value="1"/>
</dbReference>
<dbReference type="InterPro" id="IPR023198">
    <property type="entry name" value="PGP-like_dom2"/>
</dbReference>
<protein>
    <recommendedName>
        <fullName evidence="3">Pyrophosphatase PpaX</fullName>
        <ecNumber evidence="3">3.6.1.1</ecNumber>
    </recommendedName>
</protein>
<dbReference type="STRING" id="525367.HMPREF0556_11381"/>
<dbReference type="Gene3D" id="3.40.50.1000">
    <property type="entry name" value="HAD superfamily/HAD-like"/>
    <property type="match status" value="1"/>
</dbReference>
<sequence>MSLPKREEMKMTKALTTLLFDLDGTLINTNHLIIRSFQETFKHFTPEKEYTQEDILPFMGPSLIDTFSKIDPDRAEEMMEFYRVFNLENHDEMVVEFDGVYETIRSLYESDYKLAIVSTKMYETVMRGLRLTGLDKFFQVVIGLDQVSQPKPDPEGINMALSLLNSTKEEAIMIGDNSHDILAGKNAGTKTAGVAWSLKGEAFMQQLEPDFLLEKMSDILPIMADEDE</sequence>
<dbReference type="GO" id="GO:0006281">
    <property type="term" value="P:DNA repair"/>
    <property type="evidence" value="ECO:0007669"/>
    <property type="project" value="TreeGrafter"/>
</dbReference>
<dbReference type="InterPro" id="IPR006439">
    <property type="entry name" value="HAD-SF_hydro_IA"/>
</dbReference>
<evidence type="ECO:0000256" key="3">
    <source>
        <dbReference type="HAMAP-Rule" id="MF_01250"/>
    </source>
</evidence>
<organism evidence="4 5">
    <name type="scientific">Listeria grayi DSM 20601</name>
    <dbReference type="NCBI Taxonomy" id="525367"/>
    <lineage>
        <taxon>Bacteria</taxon>
        <taxon>Bacillati</taxon>
        <taxon>Bacillota</taxon>
        <taxon>Bacilli</taxon>
        <taxon>Bacillales</taxon>
        <taxon>Listeriaceae</taxon>
        <taxon>Listeria</taxon>
    </lineage>
</organism>
<dbReference type="GO" id="GO:0005829">
    <property type="term" value="C:cytosol"/>
    <property type="evidence" value="ECO:0007669"/>
    <property type="project" value="TreeGrafter"/>
</dbReference>
<gene>
    <name evidence="3 4" type="primary">ppaX</name>
    <name evidence="4" type="ORF">HMPREF0556_11381</name>
</gene>
<dbReference type="Pfam" id="PF13419">
    <property type="entry name" value="HAD_2"/>
    <property type="match status" value="1"/>
</dbReference>
<keyword evidence="1 3" id="KW-0378">Hydrolase</keyword>
<dbReference type="HOGENOM" id="CLU_045011_19_3_9"/>
<dbReference type="InterPro" id="IPR041492">
    <property type="entry name" value="HAD_2"/>
</dbReference>
<name>D7UWA0_LISGR</name>
<dbReference type="SUPFAM" id="SSF56784">
    <property type="entry name" value="HAD-like"/>
    <property type="match status" value="1"/>
</dbReference>
<feature type="active site" description="Nucleophile" evidence="3">
    <location>
        <position position="21"/>
    </location>
</feature>
<proteinExistence type="inferred from homology"/>
<dbReference type="InterPro" id="IPR050155">
    <property type="entry name" value="HAD-like_hydrolase_sf"/>
</dbReference>
<dbReference type="eggNOG" id="COG0546">
    <property type="taxonomic scope" value="Bacteria"/>
</dbReference>
<keyword evidence="5" id="KW-1185">Reference proteome</keyword>
<dbReference type="NCBIfam" id="TIGR01549">
    <property type="entry name" value="HAD-SF-IA-v1"/>
    <property type="match status" value="1"/>
</dbReference>
<evidence type="ECO:0000313" key="4">
    <source>
        <dbReference type="EMBL" id="EFI84828.1"/>
    </source>
</evidence>
<dbReference type="GO" id="GO:0004427">
    <property type="term" value="F:inorganic diphosphate phosphatase activity"/>
    <property type="evidence" value="ECO:0007669"/>
    <property type="project" value="UniProtKB-UniRule"/>
</dbReference>
<dbReference type="InterPro" id="IPR023733">
    <property type="entry name" value="Pyrophosphatase_Ppax"/>
</dbReference>
<dbReference type="NCBIfam" id="NF009804">
    <property type="entry name" value="PRK13288.1"/>
    <property type="match status" value="1"/>
</dbReference>
<dbReference type="HAMAP" id="MF_01250">
    <property type="entry name" value="Pyrophosphat_PpaX"/>
    <property type="match status" value="1"/>
</dbReference>
<dbReference type="EMBL" id="ACCR02000003">
    <property type="protein sequence ID" value="EFI84828.1"/>
    <property type="molecule type" value="Genomic_DNA"/>
</dbReference>
<evidence type="ECO:0000256" key="2">
    <source>
        <dbReference type="ARBA" id="ARBA00022842"/>
    </source>
</evidence>
<dbReference type="Proteomes" id="UP000010119">
    <property type="component" value="Unassembled WGS sequence"/>
</dbReference>